<dbReference type="EMBL" id="VWSH01000004">
    <property type="protein sequence ID" value="KAA5532119.1"/>
    <property type="molecule type" value="Genomic_DNA"/>
</dbReference>
<dbReference type="RefSeq" id="WP_150033621.1">
    <property type="nucleotide sequence ID" value="NZ_VWSH01000004.1"/>
</dbReference>
<evidence type="ECO:0008006" key="3">
    <source>
        <dbReference type="Google" id="ProtNLM"/>
    </source>
</evidence>
<dbReference type="AlphaFoldDB" id="A0A5M6CG75"/>
<dbReference type="Proteomes" id="UP000323632">
    <property type="component" value="Unassembled WGS sequence"/>
</dbReference>
<name>A0A5M6CG75_9BACT</name>
<organism evidence="1 2">
    <name type="scientific">Taibaiella lutea</name>
    <dbReference type="NCBI Taxonomy" id="2608001"/>
    <lineage>
        <taxon>Bacteria</taxon>
        <taxon>Pseudomonadati</taxon>
        <taxon>Bacteroidota</taxon>
        <taxon>Chitinophagia</taxon>
        <taxon>Chitinophagales</taxon>
        <taxon>Chitinophagaceae</taxon>
        <taxon>Taibaiella</taxon>
    </lineage>
</organism>
<sequence length="98" mass="11107">MNKQYFFLKLNPPRPTFGTDMTFDERLIMEEHIAYWLPYVNDGTIIVQGPVFDPNGIYGIAVAAVDSKEYLDHLIANDPANGMSNYEIYQMSAALKQG</sequence>
<keyword evidence="2" id="KW-1185">Reference proteome</keyword>
<protein>
    <recommendedName>
        <fullName evidence="3">YCII-related domain-containing protein</fullName>
    </recommendedName>
</protein>
<reference evidence="1 2" key="1">
    <citation type="submission" date="2019-09" db="EMBL/GenBank/DDBJ databases">
        <title>Genome sequence and assembly of Taibaiella sp.</title>
        <authorList>
            <person name="Chhetri G."/>
        </authorList>
    </citation>
    <scope>NUCLEOTIDE SEQUENCE [LARGE SCALE GENOMIC DNA]</scope>
    <source>
        <strain evidence="1 2">KVB11</strain>
    </source>
</reference>
<comment type="caution">
    <text evidence="1">The sequence shown here is derived from an EMBL/GenBank/DDBJ whole genome shotgun (WGS) entry which is preliminary data.</text>
</comment>
<proteinExistence type="predicted"/>
<gene>
    <name evidence="1" type="ORF">F0919_15060</name>
</gene>
<accession>A0A5M6CG75</accession>
<evidence type="ECO:0000313" key="2">
    <source>
        <dbReference type="Proteomes" id="UP000323632"/>
    </source>
</evidence>
<dbReference type="SUPFAM" id="SSF54909">
    <property type="entry name" value="Dimeric alpha+beta barrel"/>
    <property type="match status" value="1"/>
</dbReference>
<dbReference type="InterPro" id="IPR011008">
    <property type="entry name" value="Dimeric_a/b-barrel"/>
</dbReference>
<evidence type="ECO:0000313" key="1">
    <source>
        <dbReference type="EMBL" id="KAA5532119.1"/>
    </source>
</evidence>